<dbReference type="InterPro" id="IPR016181">
    <property type="entry name" value="Acyl_CoA_acyltransferase"/>
</dbReference>
<dbReference type="OrthoDB" id="2350893at2"/>
<organism evidence="2 3">
    <name type="scientific">Aureibacillus halotolerans</name>
    <dbReference type="NCBI Taxonomy" id="1508390"/>
    <lineage>
        <taxon>Bacteria</taxon>
        <taxon>Bacillati</taxon>
        <taxon>Bacillota</taxon>
        <taxon>Bacilli</taxon>
        <taxon>Bacillales</taxon>
        <taxon>Bacillaceae</taxon>
        <taxon>Aureibacillus</taxon>
    </lineage>
</organism>
<name>A0A4R6TTH9_9BACI</name>
<evidence type="ECO:0000313" key="2">
    <source>
        <dbReference type="EMBL" id="TDQ36601.1"/>
    </source>
</evidence>
<dbReference type="CDD" id="cd04301">
    <property type="entry name" value="NAT_SF"/>
    <property type="match status" value="1"/>
</dbReference>
<dbReference type="Gene3D" id="3.40.630.30">
    <property type="match status" value="1"/>
</dbReference>
<evidence type="ECO:0000259" key="1">
    <source>
        <dbReference type="PROSITE" id="PS51186"/>
    </source>
</evidence>
<dbReference type="AlphaFoldDB" id="A0A4R6TTH9"/>
<proteinExistence type="predicted"/>
<reference evidence="2 3" key="1">
    <citation type="submission" date="2019-03" db="EMBL/GenBank/DDBJ databases">
        <title>Genomic Encyclopedia of Type Strains, Phase IV (KMG-IV): sequencing the most valuable type-strain genomes for metagenomic binning, comparative biology and taxonomic classification.</title>
        <authorList>
            <person name="Goeker M."/>
        </authorList>
    </citation>
    <scope>NUCLEOTIDE SEQUENCE [LARGE SCALE GENOMIC DNA]</scope>
    <source>
        <strain evidence="2 3">DSM 28697</strain>
    </source>
</reference>
<comment type="caution">
    <text evidence="2">The sequence shown here is derived from an EMBL/GenBank/DDBJ whole genome shotgun (WGS) entry which is preliminary data.</text>
</comment>
<dbReference type="EMBL" id="SNYJ01000017">
    <property type="protein sequence ID" value="TDQ36601.1"/>
    <property type="molecule type" value="Genomic_DNA"/>
</dbReference>
<dbReference type="PROSITE" id="PS51186">
    <property type="entry name" value="GNAT"/>
    <property type="match status" value="1"/>
</dbReference>
<dbReference type="InterPro" id="IPR000182">
    <property type="entry name" value="GNAT_dom"/>
</dbReference>
<keyword evidence="2" id="KW-0808">Transferase</keyword>
<gene>
    <name evidence="2" type="ORF">EV213_11765</name>
</gene>
<accession>A0A4R6TTH9</accession>
<evidence type="ECO:0000313" key="3">
    <source>
        <dbReference type="Proteomes" id="UP000295632"/>
    </source>
</evidence>
<protein>
    <submittedName>
        <fullName evidence="2">Acetyltransferase (GNAT) family protein</fullName>
    </submittedName>
</protein>
<sequence length="269" mass="29809">MTLPITQQLAERVERAEMNTLLSRLKGIQKREGNPMRVQMHRFGEAMLFLTPGIPGGGFNKLMGLRNEAMPYLDMILAEFDDANMPYRIDVVPGMLQTESFQTLSKRGLHHLSFHGALVGACKKPVHTTEDVEVRQLARDDFQLYAELYGMSFSMPAFLYEAIAENNVILYDEPGWSFYLATMDGAPAGIASMHVHDDVATLAAAGTLPDYRGRGVHKALLHARMEQAVSQGCELLVGQATFASASQRNMQRCGMQLAYTKAVWGPIPS</sequence>
<dbReference type="Proteomes" id="UP000295632">
    <property type="component" value="Unassembled WGS sequence"/>
</dbReference>
<dbReference type="Pfam" id="PF00583">
    <property type="entry name" value="Acetyltransf_1"/>
    <property type="match status" value="1"/>
</dbReference>
<dbReference type="GO" id="GO:0016747">
    <property type="term" value="F:acyltransferase activity, transferring groups other than amino-acyl groups"/>
    <property type="evidence" value="ECO:0007669"/>
    <property type="project" value="InterPro"/>
</dbReference>
<keyword evidence="3" id="KW-1185">Reference proteome</keyword>
<dbReference type="SUPFAM" id="SSF55729">
    <property type="entry name" value="Acyl-CoA N-acyltransferases (Nat)"/>
    <property type="match status" value="1"/>
</dbReference>
<dbReference type="RefSeq" id="WP_133581638.1">
    <property type="nucleotide sequence ID" value="NZ_SNYJ01000017.1"/>
</dbReference>
<feature type="domain" description="N-acetyltransferase" evidence="1">
    <location>
        <begin position="132"/>
        <end position="269"/>
    </location>
</feature>